<name>A0ABS3KKG2_9PROT</name>
<dbReference type="Pfam" id="PF13439">
    <property type="entry name" value="Glyco_transf_4"/>
    <property type="match status" value="1"/>
</dbReference>
<evidence type="ECO:0000259" key="1">
    <source>
        <dbReference type="Pfam" id="PF13439"/>
    </source>
</evidence>
<dbReference type="Pfam" id="PF13692">
    <property type="entry name" value="Glyco_trans_1_4"/>
    <property type="match status" value="1"/>
</dbReference>
<accession>A0ABS3KKG2</accession>
<dbReference type="Gene3D" id="3.40.50.2000">
    <property type="entry name" value="Glycogen Phosphorylase B"/>
    <property type="match status" value="2"/>
</dbReference>
<protein>
    <submittedName>
        <fullName evidence="2">Glycosyltransferase</fullName>
    </submittedName>
</protein>
<dbReference type="PANTHER" id="PTHR12526:SF595">
    <property type="entry name" value="BLL5217 PROTEIN"/>
    <property type="match status" value="1"/>
</dbReference>
<dbReference type="EMBL" id="JACTNG010000001">
    <property type="protein sequence ID" value="MBO1077954.1"/>
    <property type="molecule type" value="Genomic_DNA"/>
</dbReference>
<sequence length="351" mass="37560">MRIAILAHVRQPIAEPFMGGMEAHSWNLAAGLRARGHEVVLFASGDSDARFTLDPVLHEHYERTFPWAEHKGSAPLIAHVDAGYAGACERIVAGDFDVVHNNSLHRFPLRLAADHGVPTVTSLHVPPFDALHWFVKASDAPRHRLTVTSASQLHAWWPDGAPAGAGILHNGIDIAAWPFTPQGDGSLAWSGRITANKGTHLAVQAARRAGLSLTLYGAIEEQSYWEAEVAPWLGERIRYGGHLGGTELAEAMGRASAFLFTPCWDEPFGLVAAEAMACGLPVASTDMGAAREVIAEAGVFVPPGDVAALADALPAALAIPRHVPHARASGMFARDLWLDRCEALYDEVVAA</sequence>
<organism evidence="2 3">
    <name type="scientific">Roseomonas haemaphysalidis</name>
    <dbReference type="NCBI Taxonomy" id="2768162"/>
    <lineage>
        <taxon>Bacteria</taxon>
        <taxon>Pseudomonadati</taxon>
        <taxon>Pseudomonadota</taxon>
        <taxon>Alphaproteobacteria</taxon>
        <taxon>Acetobacterales</taxon>
        <taxon>Roseomonadaceae</taxon>
        <taxon>Roseomonas</taxon>
    </lineage>
</organism>
<reference evidence="2 3" key="1">
    <citation type="submission" date="2020-09" db="EMBL/GenBank/DDBJ databases">
        <title>Roseomonas.</title>
        <authorList>
            <person name="Zhu W."/>
        </authorList>
    </citation>
    <scope>NUCLEOTIDE SEQUENCE [LARGE SCALE GENOMIC DNA]</scope>
    <source>
        <strain evidence="2 3">573</strain>
    </source>
</reference>
<evidence type="ECO:0000313" key="3">
    <source>
        <dbReference type="Proteomes" id="UP001518989"/>
    </source>
</evidence>
<dbReference type="InterPro" id="IPR028098">
    <property type="entry name" value="Glyco_trans_4-like_N"/>
</dbReference>
<gene>
    <name evidence="2" type="ORF">IAI61_02840</name>
</gene>
<dbReference type="SUPFAM" id="SSF53756">
    <property type="entry name" value="UDP-Glycosyltransferase/glycogen phosphorylase"/>
    <property type="match status" value="1"/>
</dbReference>
<feature type="domain" description="Glycosyltransferase subfamily 4-like N-terminal" evidence="1">
    <location>
        <begin position="18"/>
        <end position="154"/>
    </location>
</feature>
<evidence type="ECO:0000313" key="2">
    <source>
        <dbReference type="EMBL" id="MBO1077954.1"/>
    </source>
</evidence>
<comment type="caution">
    <text evidence="2">The sequence shown here is derived from an EMBL/GenBank/DDBJ whole genome shotgun (WGS) entry which is preliminary data.</text>
</comment>
<proteinExistence type="predicted"/>
<dbReference type="Proteomes" id="UP001518989">
    <property type="component" value="Unassembled WGS sequence"/>
</dbReference>
<keyword evidence="3" id="KW-1185">Reference proteome</keyword>
<dbReference type="PANTHER" id="PTHR12526">
    <property type="entry name" value="GLYCOSYLTRANSFERASE"/>
    <property type="match status" value="1"/>
</dbReference>
<dbReference type="RefSeq" id="WP_207415343.1">
    <property type="nucleotide sequence ID" value="NZ_CP061179.1"/>
</dbReference>